<evidence type="ECO:0000313" key="1">
    <source>
        <dbReference type="EMBL" id="WFD23794.1"/>
    </source>
</evidence>
<proteinExistence type="predicted"/>
<organism evidence="1 2">
    <name type="scientific">Malassezia equina</name>
    <dbReference type="NCBI Taxonomy" id="1381935"/>
    <lineage>
        <taxon>Eukaryota</taxon>
        <taxon>Fungi</taxon>
        <taxon>Dikarya</taxon>
        <taxon>Basidiomycota</taxon>
        <taxon>Ustilaginomycotina</taxon>
        <taxon>Malasseziomycetes</taxon>
        <taxon>Malasseziales</taxon>
        <taxon>Malasseziaceae</taxon>
        <taxon>Malassezia</taxon>
    </lineage>
</organism>
<dbReference type="EMBL" id="CP119903">
    <property type="protein sequence ID" value="WFD23794.1"/>
    <property type="molecule type" value="Genomic_DNA"/>
</dbReference>
<protein>
    <submittedName>
        <fullName evidence="1">Uncharacterized protein</fullName>
    </submittedName>
</protein>
<name>A0AAF0EEF7_9BASI</name>
<dbReference type="AlphaFoldDB" id="A0AAF0EEF7"/>
<sequence length="178" mass="20027">MNLFYYGKNILQCPAAEALYVYENIKRFPFFTNPEGLRQDYYMLGKWSNESSLKGNVQKSQLMPILGPANSDPNAPSGPLTHNSKFYIQQKLSEDKNLVEHGADKLESDALLSSKEKQDTDILSLMNTLDVPDDVKDRLAALLKENADVFSEEDVVSQESDLTHLGLEDALVFVHDDL</sequence>
<evidence type="ECO:0000313" key="2">
    <source>
        <dbReference type="Proteomes" id="UP001214415"/>
    </source>
</evidence>
<keyword evidence="2" id="KW-1185">Reference proteome</keyword>
<gene>
    <name evidence="1" type="ORF">MEQU1_002488</name>
</gene>
<reference evidence="1" key="1">
    <citation type="submission" date="2023-03" db="EMBL/GenBank/DDBJ databases">
        <title>Mating type loci evolution in Malassezia.</title>
        <authorList>
            <person name="Coelho M.A."/>
        </authorList>
    </citation>
    <scope>NUCLEOTIDE SEQUENCE</scope>
    <source>
        <strain evidence="1">CBS 12830</strain>
    </source>
</reference>
<accession>A0AAF0EEF7</accession>
<dbReference type="Proteomes" id="UP001214415">
    <property type="component" value="Chromosome 4"/>
</dbReference>